<evidence type="ECO:0000313" key="2">
    <source>
        <dbReference type="Proteomes" id="UP000789375"/>
    </source>
</evidence>
<name>A0A9N9NF32_FUNMO</name>
<protein>
    <submittedName>
        <fullName evidence="1">6816_t:CDS:1</fullName>
    </submittedName>
</protein>
<gene>
    <name evidence="1" type="ORF">FMOSSE_LOCUS15418</name>
</gene>
<dbReference type="EMBL" id="CAJVPP010015534">
    <property type="protein sequence ID" value="CAG8727119.1"/>
    <property type="molecule type" value="Genomic_DNA"/>
</dbReference>
<comment type="caution">
    <text evidence="1">The sequence shown here is derived from an EMBL/GenBank/DDBJ whole genome shotgun (WGS) entry which is preliminary data.</text>
</comment>
<proteinExistence type="predicted"/>
<feature type="non-terminal residue" evidence="1">
    <location>
        <position position="1"/>
    </location>
</feature>
<keyword evidence="2" id="KW-1185">Reference proteome</keyword>
<reference evidence="1" key="1">
    <citation type="submission" date="2021-06" db="EMBL/GenBank/DDBJ databases">
        <authorList>
            <person name="Kallberg Y."/>
            <person name="Tangrot J."/>
            <person name="Rosling A."/>
        </authorList>
    </citation>
    <scope>NUCLEOTIDE SEQUENCE</scope>
    <source>
        <strain evidence="1">87-6 pot B 2015</strain>
    </source>
</reference>
<dbReference type="Proteomes" id="UP000789375">
    <property type="component" value="Unassembled WGS sequence"/>
</dbReference>
<feature type="non-terminal residue" evidence="1">
    <location>
        <position position="76"/>
    </location>
</feature>
<evidence type="ECO:0000313" key="1">
    <source>
        <dbReference type="EMBL" id="CAG8727119.1"/>
    </source>
</evidence>
<dbReference type="AlphaFoldDB" id="A0A9N9NF32"/>
<sequence length="76" mass="8868">YEEVCRKKGGFCLVTDYVNRWDSLEWHCKEDHKWKASAKDILKGTWCQKCNTPGRKCVVSNQKIIPVQGHITSEQE</sequence>
<accession>A0A9N9NF32</accession>
<organism evidence="1 2">
    <name type="scientific">Funneliformis mosseae</name>
    <name type="common">Endomycorrhizal fungus</name>
    <name type="synonym">Glomus mosseae</name>
    <dbReference type="NCBI Taxonomy" id="27381"/>
    <lineage>
        <taxon>Eukaryota</taxon>
        <taxon>Fungi</taxon>
        <taxon>Fungi incertae sedis</taxon>
        <taxon>Mucoromycota</taxon>
        <taxon>Glomeromycotina</taxon>
        <taxon>Glomeromycetes</taxon>
        <taxon>Glomerales</taxon>
        <taxon>Glomeraceae</taxon>
        <taxon>Funneliformis</taxon>
    </lineage>
</organism>